<dbReference type="Proteomes" id="UP000053236">
    <property type="component" value="Unassembled WGS sequence"/>
</dbReference>
<dbReference type="EMBL" id="KI687945">
    <property type="protein sequence ID" value="ETK79524.1"/>
    <property type="molecule type" value="Genomic_DNA"/>
</dbReference>
<feature type="non-terminal residue" evidence="2">
    <location>
        <position position="1"/>
    </location>
</feature>
<gene>
    <name evidence="2" type="ORF">L915_14629</name>
    <name evidence="3" type="ORF">L916_14537</name>
</gene>
<evidence type="ECO:0000313" key="2">
    <source>
        <dbReference type="EMBL" id="ETK79524.1"/>
    </source>
</evidence>
<dbReference type="AlphaFoldDB" id="W2G9D5"/>
<reference evidence="2" key="1">
    <citation type="submission" date="2013-11" db="EMBL/GenBank/DDBJ databases">
        <title>The Genome Sequence of Phytophthora parasitica CJ02B3.</title>
        <authorList>
            <consortium name="The Broad Institute Genomics Platform"/>
            <person name="Russ C."/>
            <person name="Tyler B."/>
            <person name="Panabieres F."/>
            <person name="Shan W."/>
            <person name="Tripathy S."/>
            <person name="Grunwald N."/>
            <person name="Machado M."/>
            <person name="Johnson C.S."/>
            <person name="Arredondo F."/>
            <person name="Hong C."/>
            <person name="Coffey M."/>
            <person name="Young S.K."/>
            <person name="Zeng Q."/>
            <person name="Gargeya S."/>
            <person name="Fitzgerald M."/>
            <person name="Abouelleil A."/>
            <person name="Alvarado L."/>
            <person name="Chapman S.B."/>
            <person name="Gainer-Dewar J."/>
            <person name="Goldberg J."/>
            <person name="Griggs A."/>
            <person name="Gujja S."/>
            <person name="Hansen M."/>
            <person name="Howarth C."/>
            <person name="Imamovic A."/>
            <person name="Ireland A."/>
            <person name="Larimer J."/>
            <person name="McCowan C."/>
            <person name="Murphy C."/>
            <person name="Pearson M."/>
            <person name="Poon T.W."/>
            <person name="Priest M."/>
            <person name="Roberts A."/>
            <person name="Saif S."/>
            <person name="Shea T."/>
            <person name="Sykes S."/>
            <person name="Wortman J."/>
            <person name="Nusbaum C."/>
            <person name="Birren B."/>
        </authorList>
    </citation>
    <scope>NUCLEOTIDE SEQUENCE [LARGE SCALE GENOMIC DNA]</scope>
    <source>
        <strain evidence="2">CJ02B3</strain>
    </source>
</reference>
<feature type="region of interest" description="Disordered" evidence="1">
    <location>
        <begin position="1"/>
        <end position="64"/>
    </location>
</feature>
<sequence length="64" mass="6660">PEEEAHASNRSSNQEDNGTRTQKISRIGSEDLKDDGNSGGGDKGPVGRCAGLGTFKESGRVVEA</sequence>
<proteinExistence type="predicted"/>
<protein>
    <submittedName>
        <fullName evidence="2">Uncharacterized protein</fullName>
    </submittedName>
</protein>
<dbReference type="Proteomes" id="UP000053864">
    <property type="component" value="Unassembled WGS sequence"/>
</dbReference>
<accession>W2G9D5</accession>
<reference evidence="3" key="2">
    <citation type="submission" date="2013-11" db="EMBL/GenBank/DDBJ databases">
        <title>The Genome Sequence of Phytophthora parasitica CJ05E6.</title>
        <authorList>
            <consortium name="The Broad Institute Genomics Platform"/>
            <person name="Russ C."/>
            <person name="Tyler B."/>
            <person name="Panabieres F."/>
            <person name="Shan W."/>
            <person name="Tripathy S."/>
            <person name="Grunwald N."/>
            <person name="Machado M."/>
            <person name="Johnson C.S."/>
            <person name="Arredondo F."/>
            <person name="Hong C."/>
            <person name="Coffey M."/>
            <person name="Young S.K."/>
            <person name="Zeng Q."/>
            <person name="Gargeya S."/>
            <person name="Fitzgerald M."/>
            <person name="Abouelleil A."/>
            <person name="Alvarado L."/>
            <person name="Chapman S.B."/>
            <person name="Gainer-Dewar J."/>
            <person name="Goldberg J."/>
            <person name="Griggs A."/>
            <person name="Gujja S."/>
            <person name="Hansen M."/>
            <person name="Howarth C."/>
            <person name="Imamovic A."/>
            <person name="Ireland A."/>
            <person name="Larimer J."/>
            <person name="McCowan C."/>
            <person name="Murphy C."/>
            <person name="Pearson M."/>
            <person name="Poon T.W."/>
            <person name="Priest M."/>
            <person name="Roberts A."/>
            <person name="Saif S."/>
            <person name="Shea T."/>
            <person name="Sykes S."/>
            <person name="Wortman J."/>
            <person name="Nusbaum C."/>
            <person name="Birren B."/>
        </authorList>
    </citation>
    <scope>NUCLEOTIDE SEQUENCE [LARGE SCALE GENOMIC DNA]</scope>
    <source>
        <strain evidence="3">CJ05E6</strain>
    </source>
</reference>
<name>W2G9D5_PHYNI</name>
<evidence type="ECO:0000256" key="1">
    <source>
        <dbReference type="SAM" id="MobiDB-lite"/>
    </source>
</evidence>
<evidence type="ECO:0000313" key="3">
    <source>
        <dbReference type="EMBL" id="ETL32942.1"/>
    </source>
</evidence>
<organism evidence="2">
    <name type="scientific">Phytophthora nicotianae</name>
    <name type="common">Potato buckeye rot agent</name>
    <name type="synonym">Phytophthora parasitica</name>
    <dbReference type="NCBI Taxonomy" id="4792"/>
    <lineage>
        <taxon>Eukaryota</taxon>
        <taxon>Sar</taxon>
        <taxon>Stramenopiles</taxon>
        <taxon>Oomycota</taxon>
        <taxon>Peronosporomycetes</taxon>
        <taxon>Peronosporales</taxon>
        <taxon>Peronosporaceae</taxon>
        <taxon>Phytophthora</taxon>
    </lineage>
</organism>
<dbReference type="EMBL" id="KI674710">
    <property type="protein sequence ID" value="ETL32942.1"/>
    <property type="molecule type" value="Genomic_DNA"/>
</dbReference>
<feature type="compositionally biased region" description="Polar residues" evidence="1">
    <location>
        <begin position="8"/>
        <end position="24"/>
    </location>
</feature>